<protein>
    <submittedName>
        <fullName evidence="2">Uncharacterized protein</fullName>
    </submittedName>
</protein>
<gene>
    <name evidence="2" type="ORF">PEVE_00027497</name>
</gene>
<feature type="region of interest" description="Disordered" evidence="1">
    <location>
        <begin position="713"/>
        <end position="751"/>
    </location>
</feature>
<evidence type="ECO:0000313" key="3">
    <source>
        <dbReference type="Proteomes" id="UP001159427"/>
    </source>
</evidence>
<evidence type="ECO:0000256" key="1">
    <source>
        <dbReference type="SAM" id="MobiDB-lite"/>
    </source>
</evidence>
<feature type="compositionally biased region" description="Basic and acidic residues" evidence="1">
    <location>
        <begin position="824"/>
        <end position="861"/>
    </location>
</feature>
<feature type="compositionally biased region" description="Acidic residues" evidence="1">
    <location>
        <begin position="811"/>
        <end position="823"/>
    </location>
</feature>
<feature type="compositionally biased region" description="Basic and acidic residues" evidence="1">
    <location>
        <begin position="551"/>
        <end position="561"/>
    </location>
</feature>
<feature type="region of interest" description="Disordered" evidence="1">
    <location>
        <begin position="483"/>
        <end position="511"/>
    </location>
</feature>
<keyword evidence="3" id="KW-1185">Reference proteome</keyword>
<dbReference type="EMBL" id="CALNXI010003782">
    <property type="protein sequence ID" value="CAH3194291.1"/>
    <property type="molecule type" value="Genomic_DNA"/>
</dbReference>
<feature type="compositionally biased region" description="Acidic residues" evidence="1">
    <location>
        <begin position="732"/>
        <end position="746"/>
    </location>
</feature>
<feature type="region of interest" description="Disordered" evidence="1">
    <location>
        <begin position="805"/>
        <end position="861"/>
    </location>
</feature>
<reference evidence="2 3" key="1">
    <citation type="submission" date="2022-05" db="EMBL/GenBank/DDBJ databases">
        <authorList>
            <consortium name="Genoscope - CEA"/>
            <person name="William W."/>
        </authorList>
    </citation>
    <scope>NUCLEOTIDE SEQUENCE [LARGE SCALE GENOMIC DNA]</scope>
</reference>
<feature type="region of interest" description="Disordered" evidence="1">
    <location>
        <begin position="630"/>
        <end position="652"/>
    </location>
</feature>
<organism evidence="2 3">
    <name type="scientific">Porites evermanni</name>
    <dbReference type="NCBI Taxonomy" id="104178"/>
    <lineage>
        <taxon>Eukaryota</taxon>
        <taxon>Metazoa</taxon>
        <taxon>Cnidaria</taxon>
        <taxon>Anthozoa</taxon>
        <taxon>Hexacorallia</taxon>
        <taxon>Scleractinia</taxon>
        <taxon>Fungiina</taxon>
        <taxon>Poritidae</taxon>
        <taxon>Porites</taxon>
    </lineage>
</organism>
<dbReference type="Proteomes" id="UP001159427">
    <property type="component" value="Unassembled WGS sequence"/>
</dbReference>
<sequence>MSSREYKKAVGRNNAFEGNLQKNLDDIEGQRNRFIRSQREKKLKFIHKVSSLPKLRLPLRNATEENIAKSPAAVSRHLSLDDSTLSELHEKRLAAEKRFSIPCLTTSFTVTPDSSALKRLGSGREANNLGTVSLEPHAILTKSPQTRRILLDRQLSLPESLNTAVESGHSLSDGMTGGQNVPRISEVGARRNLMVSAPFVSLGTQLPHSPLLQRKQRSMSLDPTDLGQQQQSVSLPGSPCFRRRRAQTWNPENQQWKEVRAELGRLRSLGINSEETSIAGQKRIESSFGQLNLVESIQGQKDVSGAELCMSQPARSEDAAVNALKNGICKPSGKVKLAKKDAIYIDKVKKALDKNSTYDIELKKSLSCLQKERRSFINTLSKEKLDFVKRKCKLPSIRLAQSGRERENAQTKIAEFCCDVWSKDALKRRADSPVSELRCSSSASSKDMNSFLREKSVLSESGSTIKRNGSLDQPRIAWLSKDAENKGSATDRTNSPSLDYPPQRSSPSPHSLYFRSLEQTDLERCRSLPGSPCGRRRANTLDTPRNLFHAKSFDNLKKPVERSQSTPLRDPRPRAESTPPDFEEVNNSLTSPRAPLSPRIRRLRLASFHGTGAGQSEGSQDVSLEPRLPRLQDSRGSLPGSSREGQERQKRRIYGMAPEKFAIELSPRKEALSHPNISPKLVDRQHHPAGVVGKECFNGRSTKTDFAKEEGEFGETPVVQGDGQFGWYTNDDNQEASGSDEGENEENPFTFQFNEKKIHSMEEIQYTRYLRMKSPNHWLPKMGKVPLNLLSSAIIVGHTRLPYETVSSNQGEEEDEGEDEQNNVEEKGSSKTGDDVKESQKVKTENEEFEDNKIDLDYSKN</sequence>
<evidence type="ECO:0000313" key="2">
    <source>
        <dbReference type="EMBL" id="CAH3194291.1"/>
    </source>
</evidence>
<proteinExistence type="predicted"/>
<accession>A0ABN8STV6</accession>
<comment type="caution">
    <text evidence="2">The sequence shown here is derived from an EMBL/GenBank/DDBJ whole genome shotgun (WGS) entry which is preliminary data.</text>
</comment>
<name>A0ABN8STV6_9CNID</name>
<feature type="region of interest" description="Disordered" evidence="1">
    <location>
        <begin position="525"/>
        <end position="598"/>
    </location>
</feature>
<feature type="compositionally biased region" description="Polar residues" evidence="1">
    <location>
        <begin position="487"/>
        <end position="509"/>
    </location>
</feature>